<keyword evidence="4" id="KW-1185">Reference proteome</keyword>
<evidence type="ECO:0000256" key="1">
    <source>
        <dbReference type="SAM" id="Coils"/>
    </source>
</evidence>
<protein>
    <submittedName>
        <fullName evidence="3">Uncharacterized protein</fullName>
    </submittedName>
</protein>
<name>A0AAD1UJH0_EUPCR</name>
<feature type="coiled-coil region" evidence="1">
    <location>
        <begin position="176"/>
        <end position="224"/>
    </location>
</feature>
<dbReference type="AlphaFoldDB" id="A0AAD1UJH0"/>
<evidence type="ECO:0000313" key="4">
    <source>
        <dbReference type="Proteomes" id="UP001295684"/>
    </source>
</evidence>
<reference evidence="3" key="1">
    <citation type="submission" date="2023-07" db="EMBL/GenBank/DDBJ databases">
        <authorList>
            <consortium name="AG Swart"/>
            <person name="Singh M."/>
            <person name="Singh A."/>
            <person name="Seah K."/>
            <person name="Emmerich C."/>
        </authorList>
    </citation>
    <scope>NUCLEOTIDE SEQUENCE</scope>
    <source>
        <strain evidence="3">DP1</strain>
    </source>
</reference>
<dbReference type="Proteomes" id="UP001295684">
    <property type="component" value="Unassembled WGS sequence"/>
</dbReference>
<feature type="compositionally biased region" description="Polar residues" evidence="2">
    <location>
        <begin position="1"/>
        <end position="14"/>
    </location>
</feature>
<accession>A0AAD1UJH0</accession>
<evidence type="ECO:0000256" key="2">
    <source>
        <dbReference type="SAM" id="MobiDB-lite"/>
    </source>
</evidence>
<evidence type="ECO:0000313" key="3">
    <source>
        <dbReference type="EMBL" id="CAI2368971.1"/>
    </source>
</evidence>
<gene>
    <name evidence="3" type="ORF">ECRASSUSDP1_LOCUS10267</name>
</gene>
<dbReference type="EMBL" id="CAMPGE010010114">
    <property type="protein sequence ID" value="CAI2368971.1"/>
    <property type="molecule type" value="Genomic_DNA"/>
</dbReference>
<organism evidence="3 4">
    <name type="scientific">Euplotes crassus</name>
    <dbReference type="NCBI Taxonomy" id="5936"/>
    <lineage>
        <taxon>Eukaryota</taxon>
        <taxon>Sar</taxon>
        <taxon>Alveolata</taxon>
        <taxon>Ciliophora</taxon>
        <taxon>Intramacronucleata</taxon>
        <taxon>Spirotrichea</taxon>
        <taxon>Hypotrichia</taxon>
        <taxon>Euplotida</taxon>
        <taxon>Euplotidae</taxon>
        <taxon>Moneuplotes</taxon>
    </lineage>
</organism>
<feature type="region of interest" description="Disordered" evidence="2">
    <location>
        <begin position="1"/>
        <end position="40"/>
    </location>
</feature>
<comment type="caution">
    <text evidence="3">The sequence shown here is derived from an EMBL/GenBank/DDBJ whole genome shotgun (WGS) entry which is preliminary data.</text>
</comment>
<keyword evidence="1" id="KW-0175">Coiled coil</keyword>
<sequence>MDKTQSENSNSSLSGKKLRKLPTQTKFRCKREQQESVNRLHRGDSVKIRKSITPRFRTSRVRSKLKQFKKKIEESVSKPIDSPIVKPCHKKQVSEIILDNPFGDDMNKSMIVLDANALEASCEKSTDETIKLRDEIRALKFYIDSQDFNTYEVRYLRKRKELQQEVSKKQTVEVKLQEALITVEQKNTEIEDLKGIVQVLKNTNKKLRNQNSDLNKEAEGLEKKILLMDKMHNSHQDFPQKQLKGVSEALLSSKNTEIHTLKSQITTLQSQVLHLKSQIPESPITTTTFTQTVEFPPAPCSPEPLVLSQSESLLEGSPEERLHKRHQISSQISNSPKAKVLKATQNLEKNLESSQSKFGTRSTSVLALIAILRKAGLRLCCKTRRQPRDQKFP</sequence>
<proteinExistence type="predicted"/>